<dbReference type="PROSITE" id="PS00086">
    <property type="entry name" value="CYTOCHROME_P450"/>
    <property type="match status" value="1"/>
</dbReference>
<evidence type="ECO:0000256" key="3">
    <source>
        <dbReference type="RuleBase" id="RU000461"/>
    </source>
</evidence>
<keyword evidence="3" id="KW-0560">Oxidoreductase</keyword>
<dbReference type="InterPro" id="IPR017972">
    <property type="entry name" value="Cyt_P450_CS"/>
</dbReference>
<sequence length="399" mass="45652">MTTTVENGCPFHDNVDRRKSAKVAEQHNHCEEGSHWVDKASVARKILCSKHARQAGASAEMLEYKNPEHAPVFFLDGKDHFNKRRKSQRFLSPKAVNDQHYKVMESVTKRLLDELQQNGSAKLEDISFQLAVEVVGEILGLTESNQQGKVRRIQWVLHSSISQAKNNMLSRAWLNAKRVFFTGLFFWFDVRPAIKARKKSPKDDAISTYIQEDYGNTAIIIECLTYGTAGMLTTREFIIMCAWYMLESPELAKEFLEGDSKKQLAILMEILRLEPIAAKVMRRVNDEVEGVEDQPLPPGERYEIDIRNVNLDEEFVGECPFAIDPERATKQKDTGRFYSFGDGPHGCPGWQVALHETRIFLTHFLQVPGIKLDREPDITWNDMLNGYELRNAMISCDKV</sequence>
<dbReference type="GO" id="GO:0005506">
    <property type="term" value="F:iron ion binding"/>
    <property type="evidence" value="ECO:0007669"/>
    <property type="project" value="InterPro"/>
</dbReference>
<dbReference type="InterPro" id="IPR036396">
    <property type="entry name" value="Cyt_P450_sf"/>
</dbReference>
<evidence type="ECO:0000256" key="2">
    <source>
        <dbReference type="ARBA" id="ARBA00010617"/>
    </source>
</evidence>
<dbReference type="KEGG" id="snan:I6N98_06620"/>
<name>A0A7T4R3D9_9GAMM</name>
<keyword evidence="3" id="KW-0349">Heme</keyword>
<dbReference type="PANTHER" id="PTHR46696:SF1">
    <property type="entry name" value="CYTOCHROME P450 YJIB-RELATED"/>
    <property type="match status" value="1"/>
</dbReference>
<keyword evidence="5" id="KW-1185">Reference proteome</keyword>
<keyword evidence="3" id="KW-0479">Metal-binding</keyword>
<gene>
    <name evidence="4" type="ORF">I6N98_06620</name>
</gene>
<proteinExistence type="inferred from homology"/>
<dbReference type="CDD" id="cd00302">
    <property type="entry name" value="cytochrome_P450"/>
    <property type="match status" value="1"/>
</dbReference>
<dbReference type="Proteomes" id="UP000596063">
    <property type="component" value="Chromosome"/>
</dbReference>
<dbReference type="Pfam" id="PF00067">
    <property type="entry name" value="p450"/>
    <property type="match status" value="1"/>
</dbReference>
<keyword evidence="3" id="KW-0408">Iron</keyword>
<keyword evidence="3" id="KW-0503">Monooxygenase</keyword>
<dbReference type="GO" id="GO:0004497">
    <property type="term" value="F:monooxygenase activity"/>
    <property type="evidence" value="ECO:0007669"/>
    <property type="project" value="UniProtKB-KW"/>
</dbReference>
<reference evidence="4 5" key="1">
    <citation type="submission" date="2020-12" db="EMBL/GenBank/DDBJ databases">
        <authorList>
            <person name="Shan Y."/>
        </authorList>
    </citation>
    <scope>NUCLEOTIDE SEQUENCE [LARGE SCALE GENOMIC DNA]</scope>
    <source>
        <strain evidence="5">csc3.9</strain>
    </source>
</reference>
<dbReference type="Gene3D" id="1.10.630.10">
    <property type="entry name" value="Cytochrome P450"/>
    <property type="match status" value="1"/>
</dbReference>
<dbReference type="GO" id="GO:0016705">
    <property type="term" value="F:oxidoreductase activity, acting on paired donors, with incorporation or reduction of molecular oxygen"/>
    <property type="evidence" value="ECO:0007669"/>
    <property type="project" value="InterPro"/>
</dbReference>
<dbReference type="EMBL" id="CP066167">
    <property type="protein sequence ID" value="QQD19519.1"/>
    <property type="molecule type" value="Genomic_DNA"/>
</dbReference>
<accession>A0A7T4R3D9</accession>
<dbReference type="AlphaFoldDB" id="A0A7T4R3D9"/>
<dbReference type="SUPFAM" id="SSF48264">
    <property type="entry name" value="Cytochrome P450"/>
    <property type="match status" value="1"/>
</dbReference>
<dbReference type="GO" id="GO:0020037">
    <property type="term" value="F:heme binding"/>
    <property type="evidence" value="ECO:0007669"/>
    <property type="project" value="InterPro"/>
</dbReference>
<dbReference type="PANTHER" id="PTHR46696">
    <property type="entry name" value="P450, PUTATIVE (EUROFUNG)-RELATED"/>
    <property type="match status" value="1"/>
</dbReference>
<evidence type="ECO:0000256" key="1">
    <source>
        <dbReference type="ARBA" id="ARBA00001971"/>
    </source>
</evidence>
<dbReference type="RefSeq" id="WP_198571003.1">
    <property type="nucleotide sequence ID" value="NZ_CP066167.1"/>
</dbReference>
<organism evidence="4 5">
    <name type="scientific">Spongiibacter nanhainus</name>
    <dbReference type="NCBI Taxonomy" id="2794344"/>
    <lineage>
        <taxon>Bacteria</taxon>
        <taxon>Pseudomonadati</taxon>
        <taxon>Pseudomonadota</taxon>
        <taxon>Gammaproteobacteria</taxon>
        <taxon>Cellvibrionales</taxon>
        <taxon>Spongiibacteraceae</taxon>
        <taxon>Spongiibacter</taxon>
    </lineage>
</organism>
<comment type="similarity">
    <text evidence="2 3">Belongs to the cytochrome P450 family.</text>
</comment>
<comment type="cofactor">
    <cofactor evidence="1">
        <name>heme</name>
        <dbReference type="ChEBI" id="CHEBI:30413"/>
    </cofactor>
</comment>
<evidence type="ECO:0000313" key="4">
    <source>
        <dbReference type="EMBL" id="QQD19519.1"/>
    </source>
</evidence>
<dbReference type="InterPro" id="IPR001128">
    <property type="entry name" value="Cyt_P450"/>
</dbReference>
<evidence type="ECO:0000313" key="5">
    <source>
        <dbReference type="Proteomes" id="UP000596063"/>
    </source>
</evidence>
<protein>
    <submittedName>
        <fullName evidence="4">Cytochrome P450</fullName>
    </submittedName>
</protein>